<keyword evidence="5" id="KW-1185">Reference proteome</keyword>
<accession>A0ABN8NN41</accession>
<dbReference type="Pfam" id="PF00632">
    <property type="entry name" value="HECT"/>
    <property type="match status" value="1"/>
</dbReference>
<evidence type="ECO:0000313" key="5">
    <source>
        <dbReference type="Proteomes" id="UP001159405"/>
    </source>
</evidence>
<dbReference type="SUPFAM" id="SSF56204">
    <property type="entry name" value="Hect, E3 ligase catalytic domain"/>
    <property type="match status" value="1"/>
</dbReference>
<evidence type="ECO:0000313" key="4">
    <source>
        <dbReference type="EMBL" id="CAH3111602.1"/>
    </source>
</evidence>
<evidence type="ECO:0000256" key="1">
    <source>
        <dbReference type="ARBA" id="ARBA00022786"/>
    </source>
</evidence>
<feature type="active site" description="Glycyl thioester intermediate" evidence="2">
    <location>
        <position position="125"/>
    </location>
</feature>
<name>A0ABN8NN41_9CNID</name>
<dbReference type="InterPro" id="IPR000569">
    <property type="entry name" value="HECT_dom"/>
</dbReference>
<sequence length="162" mass="18118">MLIHLLRPQGQQKLGVQMLLHILKTQFSEEGSNAFPHEKEVYQLFVRYVREVAASRRVCGKTTLNLSHILQFSTGSPEEPVLGFTLAPSLEFILPTELKVTSQQGLSEGQHPNVEGGFLPIAHTCTNLLQVPRPTDALPLPSTQRLFALYDLAFSQCYFGKK</sequence>
<feature type="domain" description="HECT" evidence="3">
    <location>
        <begin position="69"/>
        <end position="132"/>
    </location>
</feature>
<comment type="caution">
    <text evidence="4">The sequence shown here is derived from an EMBL/GenBank/DDBJ whole genome shotgun (WGS) entry which is preliminary data.</text>
</comment>
<gene>
    <name evidence="4" type="ORF">PLOB_00020502</name>
</gene>
<keyword evidence="1 2" id="KW-0833">Ubl conjugation pathway</keyword>
<dbReference type="EMBL" id="CALNXK010000024">
    <property type="protein sequence ID" value="CAH3111602.1"/>
    <property type="molecule type" value="Genomic_DNA"/>
</dbReference>
<evidence type="ECO:0000256" key="2">
    <source>
        <dbReference type="PROSITE-ProRule" id="PRU00104"/>
    </source>
</evidence>
<organism evidence="4 5">
    <name type="scientific">Porites lobata</name>
    <dbReference type="NCBI Taxonomy" id="104759"/>
    <lineage>
        <taxon>Eukaryota</taxon>
        <taxon>Metazoa</taxon>
        <taxon>Cnidaria</taxon>
        <taxon>Anthozoa</taxon>
        <taxon>Hexacorallia</taxon>
        <taxon>Scleractinia</taxon>
        <taxon>Fungiina</taxon>
        <taxon>Poritidae</taxon>
        <taxon>Porites</taxon>
    </lineage>
</organism>
<protein>
    <recommendedName>
        <fullName evidence="3">HECT domain-containing protein</fullName>
    </recommendedName>
</protein>
<dbReference type="InterPro" id="IPR035983">
    <property type="entry name" value="Hect_E3_ubiquitin_ligase"/>
</dbReference>
<evidence type="ECO:0000259" key="3">
    <source>
        <dbReference type="PROSITE" id="PS50237"/>
    </source>
</evidence>
<dbReference type="Proteomes" id="UP001159405">
    <property type="component" value="Unassembled WGS sequence"/>
</dbReference>
<dbReference type="PROSITE" id="PS50237">
    <property type="entry name" value="HECT"/>
    <property type="match status" value="1"/>
</dbReference>
<proteinExistence type="predicted"/>
<dbReference type="Gene3D" id="3.30.2410.10">
    <property type="entry name" value="Hect, E3 ligase catalytic domain"/>
    <property type="match status" value="1"/>
</dbReference>
<reference evidence="4 5" key="1">
    <citation type="submission" date="2022-05" db="EMBL/GenBank/DDBJ databases">
        <authorList>
            <consortium name="Genoscope - CEA"/>
            <person name="William W."/>
        </authorList>
    </citation>
    <scope>NUCLEOTIDE SEQUENCE [LARGE SCALE GENOMIC DNA]</scope>
</reference>